<evidence type="ECO:0000259" key="2">
    <source>
        <dbReference type="Pfam" id="PF01965"/>
    </source>
</evidence>
<proteinExistence type="predicted"/>
<evidence type="ECO:0000256" key="1">
    <source>
        <dbReference type="SAM" id="Phobius"/>
    </source>
</evidence>
<dbReference type="InterPro" id="IPR029062">
    <property type="entry name" value="Class_I_gatase-like"/>
</dbReference>
<dbReference type="SUPFAM" id="SSF52317">
    <property type="entry name" value="Class I glutamine amidotransferase-like"/>
    <property type="match status" value="2"/>
</dbReference>
<keyword evidence="4" id="KW-1185">Reference proteome</keyword>
<dbReference type="PANTHER" id="PTHR43130">
    <property type="entry name" value="ARAC-FAMILY TRANSCRIPTIONAL REGULATOR"/>
    <property type="match status" value="1"/>
</dbReference>
<reference evidence="4" key="1">
    <citation type="submission" date="2023-07" db="EMBL/GenBank/DDBJ databases">
        <title>30 novel species of actinomycetes from the DSMZ collection.</title>
        <authorList>
            <person name="Nouioui I."/>
        </authorList>
    </citation>
    <scope>NUCLEOTIDE SEQUENCE [LARGE SCALE GENOMIC DNA]</scope>
    <source>
        <strain evidence="4">DSM 45834</strain>
    </source>
</reference>
<feature type="domain" description="DJ-1/PfpI" evidence="2">
    <location>
        <begin position="70"/>
        <end position="231"/>
    </location>
</feature>
<accession>A0ABU2NHL7</accession>
<protein>
    <submittedName>
        <fullName evidence="3">DJ-1/PfpI family protein</fullName>
    </submittedName>
</protein>
<keyword evidence="1" id="KW-1133">Transmembrane helix</keyword>
<dbReference type="Gene3D" id="3.40.50.880">
    <property type="match status" value="2"/>
</dbReference>
<name>A0ABU2NHL7_9PSEU</name>
<dbReference type="Pfam" id="PF01965">
    <property type="entry name" value="DJ-1_PfpI"/>
    <property type="match status" value="1"/>
</dbReference>
<dbReference type="RefSeq" id="WP_311559903.1">
    <property type="nucleotide sequence ID" value="NZ_JAVREJ010000031.1"/>
</dbReference>
<comment type="caution">
    <text evidence="3">The sequence shown here is derived from an EMBL/GenBank/DDBJ whole genome shotgun (WGS) entry which is preliminary data.</text>
</comment>
<dbReference type="InterPro" id="IPR002818">
    <property type="entry name" value="DJ-1/PfpI"/>
</dbReference>
<keyword evidence="1" id="KW-0812">Transmembrane</keyword>
<evidence type="ECO:0000313" key="3">
    <source>
        <dbReference type="EMBL" id="MDT0353389.1"/>
    </source>
</evidence>
<dbReference type="Proteomes" id="UP001183202">
    <property type="component" value="Unassembled WGS sequence"/>
</dbReference>
<feature type="transmembrane region" description="Helical" evidence="1">
    <location>
        <begin position="425"/>
        <end position="445"/>
    </location>
</feature>
<dbReference type="EMBL" id="JAVREJ010000031">
    <property type="protein sequence ID" value="MDT0353389.1"/>
    <property type="molecule type" value="Genomic_DNA"/>
</dbReference>
<keyword evidence="1" id="KW-0472">Membrane</keyword>
<dbReference type="PANTHER" id="PTHR43130:SF3">
    <property type="entry name" value="HTH-TYPE TRANSCRIPTIONAL REGULATOR RV1931C"/>
    <property type="match status" value="1"/>
</dbReference>
<evidence type="ECO:0000313" key="4">
    <source>
        <dbReference type="Proteomes" id="UP001183202"/>
    </source>
</evidence>
<sequence length="468" mass="49692">MRLRAVGRVTVAVLVGSLAVVVVGAIGVADAAGEVYTFRGGDAPLVPRDAAAAPAHDLARPTAVIVLGSWGANVADALAPYEVLARTEAFNVYTVAPQRRPLPMTGGLDILPDLTFDELEQRLGGAPDVIVIPQLPDSGEPSSVPIERWLLRQRAMGEPLLVSVCVGAEVLASAGVLDGRPATSNWLGLIGLRRSYPGVQWQDGVRFVDDGEVITTAAVLSGIDGALRVVERMQGPDMAARVAREVNWPDYVPDRPALIPRVRPAPPDVVGLLSAAYRWDRPTTGVLLTDGVGEIELASVFRSYTELSYLARPLAVSVDGRPIRSRHGLTFVPRADLVTAAPRLDNLIVPGADAARRTVTTGLPLPGHLAPVYLHDRPGFAFDAALDDIAHTRDVATARWVAKTLEYPTTNPELSGPAWPWDLTLRPILVAVAAISAVLAIQILLGNRRALSRTTADGRSDPAKGDAP</sequence>
<organism evidence="3 4">
    <name type="scientific">Pseudonocardia charpentierae</name>
    <dbReference type="NCBI Taxonomy" id="3075545"/>
    <lineage>
        <taxon>Bacteria</taxon>
        <taxon>Bacillati</taxon>
        <taxon>Actinomycetota</taxon>
        <taxon>Actinomycetes</taxon>
        <taxon>Pseudonocardiales</taxon>
        <taxon>Pseudonocardiaceae</taxon>
        <taxon>Pseudonocardia</taxon>
    </lineage>
</organism>
<gene>
    <name evidence="3" type="ORF">RM445_28170</name>
</gene>
<dbReference type="InterPro" id="IPR052158">
    <property type="entry name" value="INH-QAR"/>
</dbReference>